<dbReference type="EMBL" id="CP121682">
    <property type="protein sequence ID" value="WGD40230.1"/>
    <property type="molecule type" value="Genomic_DNA"/>
</dbReference>
<keyword evidence="1" id="KW-1133">Transmembrane helix</keyword>
<evidence type="ECO:0000256" key="1">
    <source>
        <dbReference type="SAM" id="Phobius"/>
    </source>
</evidence>
<keyword evidence="1" id="KW-0472">Membrane</keyword>
<keyword evidence="1" id="KW-0812">Transmembrane</keyword>
<dbReference type="RefSeq" id="WP_279333267.1">
    <property type="nucleotide sequence ID" value="NZ_CP121682.1"/>
</dbReference>
<feature type="transmembrane region" description="Helical" evidence="1">
    <location>
        <begin position="18"/>
        <end position="38"/>
    </location>
</feature>
<gene>
    <name evidence="2" type="ORF">PYS65_08870</name>
</gene>
<proteinExistence type="predicted"/>
<reference evidence="2 3" key="1">
    <citation type="submission" date="2023-03" db="EMBL/GenBank/DDBJ databases">
        <authorList>
            <person name="Mo P."/>
        </authorList>
    </citation>
    <scope>NUCLEOTIDE SEQUENCE [LARGE SCALE GENOMIC DNA]</scope>
    <source>
        <strain evidence="2 3">HUAS 5</strain>
    </source>
</reference>
<evidence type="ECO:0000313" key="2">
    <source>
        <dbReference type="EMBL" id="WGD40230.1"/>
    </source>
</evidence>
<dbReference type="Proteomes" id="UP001216440">
    <property type="component" value="Chromosome"/>
</dbReference>
<evidence type="ECO:0008006" key="4">
    <source>
        <dbReference type="Google" id="ProtNLM"/>
    </source>
</evidence>
<feature type="transmembrane region" description="Helical" evidence="1">
    <location>
        <begin position="44"/>
        <end position="63"/>
    </location>
</feature>
<protein>
    <recommendedName>
        <fullName evidence="4">PH domain-containing protein</fullName>
    </recommendedName>
</protein>
<accession>A0ABY8JW65</accession>
<evidence type="ECO:0000313" key="3">
    <source>
        <dbReference type="Proteomes" id="UP001216440"/>
    </source>
</evidence>
<keyword evidence="3" id="KW-1185">Reference proteome</keyword>
<name>A0ABY8JW65_9ACTN</name>
<sequence length="158" mass="16975">MTDHGELTLRAGGKSVRVAIALSALVAIAAGVAAGLGVAQADKWVILSGTVAVATVASALALLGRRVEAGPAGLRFRTVLRWHRLEWDEIVHFEEVRVDSSDSRNRSTHLRVAAKLRGGTVVFLPVPYLDAAEAPPFEEQVAQLRALRRRYSRGTSAQ</sequence>
<organism evidence="2 3">
    <name type="scientific">Streptomyces cathayae</name>
    <dbReference type="NCBI Taxonomy" id="3031124"/>
    <lineage>
        <taxon>Bacteria</taxon>
        <taxon>Bacillati</taxon>
        <taxon>Actinomycetota</taxon>
        <taxon>Actinomycetes</taxon>
        <taxon>Kitasatosporales</taxon>
        <taxon>Streptomycetaceae</taxon>
        <taxon>Streptomyces</taxon>
    </lineage>
</organism>